<name>A0ABX7U787_9SPHI</name>
<keyword evidence="2" id="KW-1185">Reference proteome</keyword>
<proteinExistence type="predicted"/>
<evidence type="ECO:0000313" key="2">
    <source>
        <dbReference type="Proteomes" id="UP000663940"/>
    </source>
</evidence>
<reference evidence="1 2" key="1">
    <citation type="submission" date="2021-03" db="EMBL/GenBank/DDBJ databases">
        <title>Mucilaginibacter strains isolated from gold and copper mining confer multi heavy-metal resistance.</title>
        <authorList>
            <person name="Li Y."/>
        </authorList>
    </citation>
    <scope>NUCLEOTIDE SEQUENCE [LARGE SCALE GENOMIC DNA]</scope>
    <source>
        <strain evidence="1 2">P2-4</strain>
    </source>
</reference>
<accession>A0ABX7U787</accession>
<sequence length="57" mass="6655">MVRPWVKHFVCKKHELPVGEARSFVINGSTIPYILIRMENDEVRAYENAPIILRGFL</sequence>
<gene>
    <name evidence="1" type="ORF">J3L21_19710</name>
</gene>
<dbReference type="InterPro" id="IPR036922">
    <property type="entry name" value="Rieske_2Fe-2S_sf"/>
</dbReference>
<dbReference type="EMBL" id="CP071880">
    <property type="protein sequence ID" value="QTE47780.1"/>
    <property type="molecule type" value="Genomic_DNA"/>
</dbReference>
<organism evidence="1 2">
    <name type="scientific">Mucilaginibacter rubeus</name>
    <dbReference type="NCBI Taxonomy" id="2027860"/>
    <lineage>
        <taxon>Bacteria</taxon>
        <taxon>Pseudomonadati</taxon>
        <taxon>Bacteroidota</taxon>
        <taxon>Sphingobacteriia</taxon>
        <taxon>Sphingobacteriales</taxon>
        <taxon>Sphingobacteriaceae</taxon>
        <taxon>Mucilaginibacter</taxon>
    </lineage>
</organism>
<dbReference type="Proteomes" id="UP000663940">
    <property type="component" value="Chromosome"/>
</dbReference>
<protein>
    <submittedName>
        <fullName evidence="1">Uncharacterized protein</fullName>
    </submittedName>
</protein>
<dbReference type="SUPFAM" id="SSF50022">
    <property type="entry name" value="ISP domain"/>
    <property type="match status" value="1"/>
</dbReference>
<dbReference type="RefSeq" id="WP_167516111.1">
    <property type="nucleotide sequence ID" value="NZ_CP043451.1"/>
</dbReference>
<evidence type="ECO:0000313" key="1">
    <source>
        <dbReference type="EMBL" id="QTE47780.1"/>
    </source>
</evidence>